<dbReference type="EMBL" id="JAXCLW010000005">
    <property type="protein sequence ID" value="MDY0884720.1"/>
    <property type="molecule type" value="Genomic_DNA"/>
</dbReference>
<evidence type="ECO:0000313" key="2">
    <source>
        <dbReference type="Proteomes" id="UP001279642"/>
    </source>
</evidence>
<evidence type="ECO:0000313" key="1">
    <source>
        <dbReference type="EMBL" id="MDY0884720.1"/>
    </source>
</evidence>
<proteinExistence type="predicted"/>
<organism evidence="1 2">
    <name type="scientific">Dongia soli</name>
    <dbReference type="NCBI Taxonomy" id="600628"/>
    <lineage>
        <taxon>Bacteria</taxon>
        <taxon>Pseudomonadati</taxon>
        <taxon>Pseudomonadota</taxon>
        <taxon>Alphaproteobacteria</taxon>
        <taxon>Rhodospirillales</taxon>
        <taxon>Dongiaceae</taxon>
        <taxon>Dongia</taxon>
    </lineage>
</organism>
<protein>
    <submittedName>
        <fullName evidence="1">Uncharacterized protein</fullName>
    </submittedName>
</protein>
<dbReference type="RefSeq" id="WP_320509791.1">
    <property type="nucleotide sequence ID" value="NZ_JAXCLW010000005.1"/>
</dbReference>
<reference evidence="1 2" key="1">
    <citation type="journal article" date="2016" name="Antonie Van Leeuwenhoek">
        <title>Dongia soli sp. nov., isolated from soil from Dokdo, Korea.</title>
        <authorList>
            <person name="Kim D.U."/>
            <person name="Lee H."/>
            <person name="Kim H."/>
            <person name="Kim S.G."/>
            <person name="Ka J.O."/>
        </authorList>
    </citation>
    <scope>NUCLEOTIDE SEQUENCE [LARGE SCALE GENOMIC DNA]</scope>
    <source>
        <strain evidence="1 2">D78</strain>
    </source>
</reference>
<accession>A0ABU5EGV5</accession>
<comment type="caution">
    <text evidence="1">The sequence shown here is derived from an EMBL/GenBank/DDBJ whole genome shotgun (WGS) entry which is preliminary data.</text>
</comment>
<sequence length="63" mass="6592">MAAWKSWPRSPGLEVLASINPPGGSVTLRAERALLLVITACSVDFHPANAASAPKSPLKPDRA</sequence>
<gene>
    <name evidence="1" type="ORF">SMD27_17890</name>
</gene>
<dbReference type="Proteomes" id="UP001279642">
    <property type="component" value="Unassembled WGS sequence"/>
</dbReference>
<keyword evidence="2" id="KW-1185">Reference proteome</keyword>
<name>A0ABU5EGV5_9PROT</name>